<name>A0A0C3BJ50_PILCF</name>
<reference evidence="1 2" key="1">
    <citation type="submission" date="2014-04" db="EMBL/GenBank/DDBJ databases">
        <authorList>
            <consortium name="DOE Joint Genome Institute"/>
            <person name="Kuo A."/>
            <person name="Tarkka M."/>
            <person name="Buscot F."/>
            <person name="Kohler A."/>
            <person name="Nagy L.G."/>
            <person name="Floudas D."/>
            <person name="Copeland A."/>
            <person name="Barry K.W."/>
            <person name="Cichocki N."/>
            <person name="Veneault-Fourrey C."/>
            <person name="LaButti K."/>
            <person name="Lindquist E.A."/>
            <person name="Lipzen A."/>
            <person name="Lundell T."/>
            <person name="Morin E."/>
            <person name="Murat C."/>
            <person name="Sun H."/>
            <person name="Tunlid A."/>
            <person name="Henrissat B."/>
            <person name="Grigoriev I.V."/>
            <person name="Hibbett D.S."/>
            <person name="Martin F."/>
            <person name="Nordberg H.P."/>
            <person name="Cantor M.N."/>
            <person name="Hua S.X."/>
        </authorList>
    </citation>
    <scope>NUCLEOTIDE SEQUENCE [LARGE SCALE GENOMIC DNA]</scope>
    <source>
        <strain evidence="1 2">F 1598</strain>
    </source>
</reference>
<accession>A0A0C3BJ50</accession>
<dbReference type="STRING" id="765440.A0A0C3BJ50"/>
<reference evidence="2" key="2">
    <citation type="submission" date="2015-01" db="EMBL/GenBank/DDBJ databases">
        <title>Evolutionary Origins and Diversification of the Mycorrhizal Mutualists.</title>
        <authorList>
            <consortium name="DOE Joint Genome Institute"/>
            <consortium name="Mycorrhizal Genomics Consortium"/>
            <person name="Kohler A."/>
            <person name="Kuo A."/>
            <person name="Nagy L.G."/>
            <person name="Floudas D."/>
            <person name="Copeland A."/>
            <person name="Barry K.W."/>
            <person name="Cichocki N."/>
            <person name="Veneault-Fourrey C."/>
            <person name="LaButti K."/>
            <person name="Lindquist E.A."/>
            <person name="Lipzen A."/>
            <person name="Lundell T."/>
            <person name="Morin E."/>
            <person name="Murat C."/>
            <person name="Riley R."/>
            <person name="Ohm R."/>
            <person name="Sun H."/>
            <person name="Tunlid A."/>
            <person name="Henrissat B."/>
            <person name="Grigoriev I.V."/>
            <person name="Hibbett D.S."/>
            <person name="Martin F."/>
        </authorList>
    </citation>
    <scope>NUCLEOTIDE SEQUENCE [LARGE SCALE GENOMIC DNA]</scope>
    <source>
        <strain evidence="2">F 1598</strain>
    </source>
</reference>
<organism evidence="1 2">
    <name type="scientific">Piloderma croceum (strain F 1598)</name>
    <dbReference type="NCBI Taxonomy" id="765440"/>
    <lineage>
        <taxon>Eukaryota</taxon>
        <taxon>Fungi</taxon>
        <taxon>Dikarya</taxon>
        <taxon>Basidiomycota</taxon>
        <taxon>Agaricomycotina</taxon>
        <taxon>Agaricomycetes</taxon>
        <taxon>Agaricomycetidae</taxon>
        <taxon>Atheliales</taxon>
        <taxon>Atheliaceae</taxon>
        <taxon>Piloderma</taxon>
    </lineage>
</organism>
<dbReference type="Proteomes" id="UP000054166">
    <property type="component" value="Unassembled WGS sequence"/>
</dbReference>
<sequence length="500" mass="56041">MPPALYHADELKGSTLHQVDTELHRKFAGLVPGTVSITGYSELIAEHVRTTSPRTVTTLSSTGMLPFVSGKQLLARIDRLRVGLDFTDQEAFVALRQLLGPDRTMWLNPADRFKLSNQIKDICMALNRRDIFEDFSNTSSVAALALTPPPTGMGMWNFVYQIVLGYELHLRLEKEGGGWYSGVNDKVSANMLISKQWINNVEMFTGGDSKLEMRSRVQARQIDGLLRFAEIMEWPQISEMRDYVENVYVDFVGGKTVTVDLWEWLFGIMLPGKFYASKIMSALVTATPSLGSYGAIPYVNLGFNLQGRSWWRCRNILGSVLAGVHGVKSVCGWIGPCPGVTEPPENPWIRIRARPVEFLRGTVTDPLGNIDDASDDGSGEEAYDTTRRLFSPRAGETVFDVIQDLSDMSLWNEPVPPPKAALTPMMLELNIRHLSNSGLRVSQALRTLHIPCTQIRYSFRHILALEHMLSTVEKCSDTQVMLLLSRISNPMKVVGVRKYW</sequence>
<proteinExistence type="predicted"/>
<dbReference type="PANTHER" id="PTHR42345:SF2">
    <property type="entry name" value="HELICASE-LIKE PROTEIN"/>
    <property type="match status" value="1"/>
</dbReference>
<dbReference type="OrthoDB" id="2362444at2759"/>
<keyword evidence="2" id="KW-1185">Reference proteome</keyword>
<dbReference type="HOGENOM" id="CLU_545269_0_0_1"/>
<dbReference type="InParanoid" id="A0A0C3BJ50"/>
<evidence type="ECO:0000313" key="1">
    <source>
        <dbReference type="EMBL" id="KIM86353.1"/>
    </source>
</evidence>
<gene>
    <name evidence="1" type="ORF">PILCRDRAFT_322985</name>
</gene>
<dbReference type="PANTHER" id="PTHR42345">
    <property type="entry name" value="TPR_REGION DOMAIN-CONTAINING PROTEIN"/>
    <property type="match status" value="1"/>
</dbReference>
<dbReference type="EMBL" id="KN832982">
    <property type="protein sequence ID" value="KIM86353.1"/>
    <property type="molecule type" value="Genomic_DNA"/>
</dbReference>
<evidence type="ECO:0000313" key="2">
    <source>
        <dbReference type="Proteomes" id="UP000054166"/>
    </source>
</evidence>
<protein>
    <submittedName>
        <fullName evidence="1">Uncharacterized protein</fullName>
    </submittedName>
</protein>
<dbReference type="AlphaFoldDB" id="A0A0C3BJ50"/>